<dbReference type="EMBL" id="CP001778">
    <property type="protein sequence ID" value="ADD40153.1"/>
    <property type="molecule type" value="Genomic_DNA"/>
</dbReference>
<gene>
    <name evidence="1" type="ordered locus">Snas_0438</name>
</gene>
<dbReference type="STRING" id="446470.Snas_0438"/>
<dbReference type="HOGENOM" id="CLU_190784_0_0_11"/>
<dbReference type="Proteomes" id="UP000000844">
    <property type="component" value="Chromosome"/>
</dbReference>
<dbReference type="OrthoDB" id="3214648at2"/>
<accession>D3Q4J3</accession>
<organism evidence="1 2">
    <name type="scientific">Stackebrandtia nassauensis (strain DSM 44728 / CIP 108903 / NRRL B-16338 / NBRC 102104 / LLR-40K-21)</name>
    <dbReference type="NCBI Taxonomy" id="446470"/>
    <lineage>
        <taxon>Bacteria</taxon>
        <taxon>Bacillati</taxon>
        <taxon>Actinomycetota</taxon>
        <taxon>Actinomycetes</taxon>
        <taxon>Glycomycetales</taxon>
        <taxon>Glycomycetaceae</taxon>
        <taxon>Stackebrandtia</taxon>
    </lineage>
</organism>
<sequence>MNWTWQFEDAEGKAIAARDSEFSNQGDAESWLGEEWRELAESGAAVAILKNGDAVEYRMALTPEES</sequence>
<protein>
    <submittedName>
        <fullName evidence="1">Uncharacterized protein</fullName>
    </submittedName>
</protein>
<dbReference type="KEGG" id="sna:Snas_0438"/>
<evidence type="ECO:0000313" key="2">
    <source>
        <dbReference type="Proteomes" id="UP000000844"/>
    </source>
</evidence>
<keyword evidence="2" id="KW-1185">Reference proteome</keyword>
<proteinExistence type="predicted"/>
<evidence type="ECO:0000313" key="1">
    <source>
        <dbReference type="EMBL" id="ADD40153.1"/>
    </source>
</evidence>
<name>D3Q4J3_STANL</name>
<dbReference type="AlphaFoldDB" id="D3Q4J3"/>
<dbReference type="eggNOG" id="ENOG5030KYN">
    <property type="taxonomic scope" value="Bacteria"/>
</dbReference>
<reference evidence="1 2" key="1">
    <citation type="journal article" date="2009" name="Stand. Genomic Sci.">
        <title>Complete genome sequence of Stackebrandtia nassauensis type strain (LLR-40K-21).</title>
        <authorList>
            <person name="Munk C."/>
            <person name="Lapidus A."/>
            <person name="Copeland A."/>
            <person name="Jando M."/>
            <person name="Mayilraj S."/>
            <person name="Glavina Del Rio T."/>
            <person name="Nolan M."/>
            <person name="Chen F."/>
            <person name="Lucas S."/>
            <person name="Tice H."/>
            <person name="Cheng J.F."/>
            <person name="Han C."/>
            <person name="Detter J.C."/>
            <person name="Bruce D."/>
            <person name="Goodwin L."/>
            <person name="Chain P."/>
            <person name="Pitluck S."/>
            <person name="Goker M."/>
            <person name="Ovchinikova G."/>
            <person name="Pati A."/>
            <person name="Ivanova N."/>
            <person name="Mavromatis K."/>
            <person name="Chen A."/>
            <person name="Palaniappan K."/>
            <person name="Land M."/>
            <person name="Hauser L."/>
            <person name="Chang Y.J."/>
            <person name="Jeffries C.D."/>
            <person name="Bristow J."/>
            <person name="Eisen J.A."/>
            <person name="Markowitz V."/>
            <person name="Hugenholtz P."/>
            <person name="Kyrpides N.C."/>
            <person name="Klenk H.P."/>
        </authorList>
    </citation>
    <scope>NUCLEOTIDE SEQUENCE [LARGE SCALE GENOMIC DNA]</scope>
    <source>
        <strain evidence="2">DSM 44728 / CIP 108903 / NRRL B-16338 / NBRC 102104 / LLR-40K-21</strain>
    </source>
</reference>
<dbReference type="RefSeq" id="WP_013015724.1">
    <property type="nucleotide sequence ID" value="NC_013947.1"/>
</dbReference>